<dbReference type="InterPro" id="IPR001453">
    <property type="entry name" value="MoaB/Mog_dom"/>
</dbReference>
<dbReference type="RefSeq" id="WP_002702005.1">
    <property type="nucleotide sequence ID" value="NZ_AAWS01000042.1"/>
</dbReference>
<dbReference type="PANTHER" id="PTHR13939">
    <property type="entry name" value="NICOTINAMIDE-NUCLEOTIDE AMIDOHYDROLASE PNCC"/>
    <property type="match status" value="1"/>
</dbReference>
<evidence type="ECO:0000259" key="2">
    <source>
        <dbReference type="SMART" id="SM00852"/>
    </source>
</evidence>
<comment type="similarity">
    <text evidence="1">Belongs to the CinA family.</text>
</comment>
<dbReference type="AlphaFoldDB" id="A1ZUS5"/>
<dbReference type="InterPro" id="IPR041424">
    <property type="entry name" value="CinA_KH"/>
</dbReference>
<dbReference type="EMBL" id="AAWS01000042">
    <property type="protein sequence ID" value="EAY25829.1"/>
    <property type="molecule type" value="Genomic_DNA"/>
</dbReference>
<dbReference type="CDD" id="cd00885">
    <property type="entry name" value="cinA"/>
    <property type="match status" value="1"/>
</dbReference>
<comment type="caution">
    <text evidence="3">The sequence shown here is derived from an EMBL/GenBank/DDBJ whole genome shotgun (WGS) entry which is preliminary data.</text>
</comment>
<dbReference type="NCBIfam" id="NF001813">
    <property type="entry name" value="PRK00549.1"/>
    <property type="match status" value="1"/>
</dbReference>
<dbReference type="SUPFAM" id="SSF53218">
    <property type="entry name" value="Molybdenum cofactor biosynthesis proteins"/>
    <property type="match status" value="1"/>
</dbReference>
<protein>
    <recommendedName>
        <fullName evidence="1">CinA-like protein</fullName>
    </recommendedName>
</protein>
<dbReference type="PIRSF" id="PIRSF006728">
    <property type="entry name" value="CinA"/>
    <property type="match status" value="1"/>
</dbReference>
<dbReference type="eggNOG" id="COG1546">
    <property type="taxonomic scope" value="Bacteria"/>
</dbReference>
<dbReference type="SUPFAM" id="SSF142433">
    <property type="entry name" value="CinA-like"/>
    <property type="match status" value="1"/>
</dbReference>
<dbReference type="HAMAP" id="MF_00226_B">
    <property type="entry name" value="CinA_B"/>
    <property type="match status" value="1"/>
</dbReference>
<dbReference type="Gene3D" id="3.40.980.10">
    <property type="entry name" value="MoaB/Mog-like domain"/>
    <property type="match status" value="1"/>
</dbReference>
<keyword evidence="4" id="KW-1185">Reference proteome</keyword>
<evidence type="ECO:0000256" key="1">
    <source>
        <dbReference type="HAMAP-Rule" id="MF_00226"/>
    </source>
</evidence>
<dbReference type="Gene3D" id="3.30.70.2860">
    <property type="match status" value="1"/>
</dbReference>
<dbReference type="SMART" id="SM00852">
    <property type="entry name" value="MoCF_biosynth"/>
    <property type="match status" value="1"/>
</dbReference>
<dbReference type="eggNOG" id="COG1058">
    <property type="taxonomic scope" value="Bacteria"/>
</dbReference>
<sequence length="418" mass="46242">MNTTFAEIITIGDEILYGQITDTNSQWISAELDKIGVKTIRKSSVGDDETQILDILKEASQRASIILITGGLGPTKDDITKKTLAKYFGANLVIHEPALQKIEELFRERNIPILESNRQQAAIPDNATYITNRSGTAPGMWFEHEGSVFVSMPGVPHEMKVLMIEEVIPRIHSFFSTPIIHHRMIKTFGKGESLLADIIKDWEDNLPENIKLAYLPHYGHVRLRLTGIGQDEATIKQQIADEEAKVTPLIHKYIYGYDNDTLEENLGKLLVEKGKTIATAESCTGGFLAHLFTKIPGSSRYLLGGIVAYSNEIKMSRLGVKEETLKAHGAVSEQTIREMAENVRERFGTDIGVASSGVAGPGGGSEEKPVGTVWIAYADENGTYSKKLMLTPDRQLNIEITANVILDLVRKKQQGLIQ</sequence>
<evidence type="ECO:0000313" key="4">
    <source>
        <dbReference type="Proteomes" id="UP000004095"/>
    </source>
</evidence>
<dbReference type="Gene3D" id="3.90.950.20">
    <property type="entry name" value="CinA-like"/>
    <property type="match status" value="1"/>
</dbReference>
<accession>A1ZUS5</accession>
<dbReference type="NCBIfam" id="TIGR00199">
    <property type="entry name" value="PncC_domain"/>
    <property type="match status" value="1"/>
</dbReference>
<dbReference type="InterPro" id="IPR036425">
    <property type="entry name" value="MoaB/Mog-like_dom_sf"/>
</dbReference>
<dbReference type="PANTHER" id="PTHR13939:SF0">
    <property type="entry name" value="NMN AMIDOHYDROLASE-LIKE PROTEIN YFAY"/>
    <property type="match status" value="1"/>
</dbReference>
<gene>
    <name evidence="3" type="ORF">M23134_07641</name>
</gene>
<dbReference type="NCBIfam" id="TIGR00177">
    <property type="entry name" value="molyb_syn"/>
    <property type="match status" value="1"/>
</dbReference>
<dbReference type="Proteomes" id="UP000004095">
    <property type="component" value="Unassembled WGS sequence"/>
</dbReference>
<organism evidence="3 4">
    <name type="scientific">Microscilla marina ATCC 23134</name>
    <dbReference type="NCBI Taxonomy" id="313606"/>
    <lineage>
        <taxon>Bacteria</taxon>
        <taxon>Pseudomonadati</taxon>
        <taxon>Bacteroidota</taxon>
        <taxon>Cytophagia</taxon>
        <taxon>Cytophagales</taxon>
        <taxon>Microscillaceae</taxon>
        <taxon>Microscilla</taxon>
    </lineage>
</organism>
<dbReference type="NCBIfam" id="TIGR00200">
    <property type="entry name" value="cinA_nterm"/>
    <property type="match status" value="1"/>
</dbReference>
<dbReference type="OrthoDB" id="9801454at2"/>
<dbReference type="InterPro" id="IPR008136">
    <property type="entry name" value="CinA_C"/>
</dbReference>
<dbReference type="InterPro" id="IPR036653">
    <property type="entry name" value="CinA-like_C"/>
</dbReference>
<dbReference type="Pfam" id="PF00994">
    <property type="entry name" value="MoCF_biosynth"/>
    <property type="match status" value="1"/>
</dbReference>
<dbReference type="Pfam" id="PF02464">
    <property type="entry name" value="CinA"/>
    <property type="match status" value="1"/>
</dbReference>
<dbReference type="InterPro" id="IPR050101">
    <property type="entry name" value="CinA"/>
</dbReference>
<feature type="domain" description="MoaB/Mog" evidence="2">
    <location>
        <begin position="7"/>
        <end position="173"/>
    </location>
</feature>
<proteinExistence type="inferred from homology"/>
<evidence type="ECO:0000313" key="3">
    <source>
        <dbReference type="EMBL" id="EAY25829.1"/>
    </source>
</evidence>
<dbReference type="Pfam" id="PF18146">
    <property type="entry name" value="CinA_KH"/>
    <property type="match status" value="1"/>
</dbReference>
<reference evidence="3 4" key="1">
    <citation type="submission" date="2007-01" db="EMBL/GenBank/DDBJ databases">
        <authorList>
            <person name="Haygood M."/>
            <person name="Podell S."/>
            <person name="Anderson C."/>
            <person name="Hopkinson B."/>
            <person name="Roe K."/>
            <person name="Barbeau K."/>
            <person name="Gaasterland T."/>
            <person name="Ferriera S."/>
            <person name="Johnson J."/>
            <person name="Kravitz S."/>
            <person name="Beeson K."/>
            <person name="Sutton G."/>
            <person name="Rogers Y.-H."/>
            <person name="Friedman R."/>
            <person name="Frazier M."/>
            <person name="Venter J.C."/>
        </authorList>
    </citation>
    <scope>NUCLEOTIDE SEQUENCE [LARGE SCALE GENOMIC DNA]</scope>
    <source>
        <strain evidence="3 4">ATCC 23134</strain>
    </source>
</reference>
<name>A1ZUS5_MICM2</name>
<dbReference type="InterPro" id="IPR008135">
    <property type="entry name" value="Competence-induced_CinA"/>
</dbReference>